<reference evidence="1" key="1">
    <citation type="journal article" date="2021" name="Environ. Microbiol.">
        <title>Gene family expansions and transcriptome signatures uncover fungal adaptations to wood decay.</title>
        <authorList>
            <person name="Hage H."/>
            <person name="Miyauchi S."/>
            <person name="Viragh M."/>
            <person name="Drula E."/>
            <person name="Min B."/>
            <person name="Chaduli D."/>
            <person name="Navarro D."/>
            <person name="Favel A."/>
            <person name="Norest M."/>
            <person name="Lesage-Meessen L."/>
            <person name="Balint B."/>
            <person name="Merenyi Z."/>
            <person name="de Eugenio L."/>
            <person name="Morin E."/>
            <person name="Martinez A.T."/>
            <person name="Baldrian P."/>
            <person name="Stursova M."/>
            <person name="Martinez M.J."/>
            <person name="Novotny C."/>
            <person name="Magnuson J.K."/>
            <person name="Spatafora J.W."/>
            <person name="Maurice S."/>
            <person name="Pangilinan J."/>
            <person name="Andreopoulos W."/>
            <person name="LaButti K."/>
            <person name="Hundley H."/>
            <person name="Na H."/>
            <person name="Kuo A."/>
            <person name="Barry K."/>
            <person name="Lipzen A."/>
            <person name="Henrissat B."/>
            <person name="Riley R."/>
            <person name="Ahrendt S."/>
            <person name="Nagy L.G."/>
            <person name="Grigoriev I.V."/>
            <person name="Martin F."/>
            <person name="Rosso M.N."/>
        </authorList>
    </citation>
    <scope>NUCLEOTIDE SEQUENCE</scope>
    <source>
        <strain evidence="1">CBS 384.51</strain>
    </source>
</reference>
<name>A0ACB8TM80_9APHY</name>
<dbReference type="EMBL" id="MU275000">
    <property type="protein sequence ID" value="KAI0083078.1"/>
    <property type="molecule type" value="Genomic_DNA"/>
</dbReference>
<gene>
    <name evidence="1" type="ORF">BDY19DRAFT_998886</name>
</gene>
<organism evidence="1 2">
    <name type="scientific">Irpex rosettiformis</name>
    <dbReference type="NCBI Taxonomy" id="378272"/>
    <lineage>
        <taxon>Eukaryota</taxon>
        <taxon>Fungi</taxon>
        <taxon>Dikarya</taxon>
        <taxon>Basidiomycota</taxon>
        <taxon>Agaricomycotina</taxon>
        <taxon>Agaricomycetes</taxon>
        <taxon>Polyporales</taxon>
        <taxon>Irpicaceae</taxon>
        <taxon>Irpex</taxon>
    </lineage>
</organism>
<keyword evidence="2" id="KW-1185">Reference proteome</keyword>
<sequence>MSASDLFGVEISLPVSTESLSAMISALGVDDLSLDEFAQMLGQQTYEQYKTQGDLDDLETLSSAICGQNAIALHARAVELIPDHHPGKPSILNSSGCSLLARFVRLGNIEDPNSAVALHTRAVHLAPDGHRKSLFGSAVSLIPFDTDTSAPRI</sequence>
<proteinExistence type="predicted"/>
<evidence type="ECO:0000313" key="2">
    <source>
        <dbReference type="Proteomes" id="UP001055072"/>
    </source>
</evidence>
<accession>A0ACB8TM80</accession>
<evidence type="ECO:0000313" key="1">
    <source>
        <dbReference type="EMBL" id="KAI0083078.1"/>
    </source>
</evidence>
<comment type="caution">
    <text evidence="1">The sequence shown here is derived from an EMBL/GenBank/DDBJ whole genome shotgun (WGS) entry which is preliminary data.</text>
</comment>
<protein>
    <submittedName>
        <fullName evidence="1">Uncharacterized protein</fullName>
    </submittedName>
</protein>
<dbReference type="Proteomes" id="UP001055072">
    <property type="component" value="Unassembled WGS sequence"/>
</dbReference>